<feature type="compositionally biased region" description="Basic and acidic residues" evidence="1">
    <location>
        <begin position="16"/>
        <end position="49"/>
    </location>
</feature>
<dbReference type="AlphaFoldDB" id="A0A8D4UW45"/>
<evidence type="ECO:0000256" key="1">
    <source>
        <dbReference type="SAM" id="MobiDB-lite"/>
    </source>
</evidence>
<name>A0A8D4UW45_9FIRM</name>
<reference evidence="3" key="1">
    <citation type="submission" date="2019-05" db="EMBL/GenBank/DDBJ databases">
        <title>Complete genome sequencing of Dialister sp. strain 5BBH33.</title>
        <authorList>
            <person name="Sakamoto M."/>
            <person name="Murakami T."/>
            <person name="Mori H."/>
        </authorList>
    </citation>
    <scope>NUCLEOTIDE SEQUENCE [LARGE SCALE GENOMIC DNA]</scope>
    <source>
        <strain evidence="3">5BBH33</strain>
    </source>
</reference>
<proteinExistence type="predicted"/>
<accession>A0A8D4UW45</accession>
<dbReference type="EMBL" id="AP019697">
    <property type="protein sequence ID" value="BBK26027.1"/>
    <property type="molecule type" value="Genomic_DNA"/>
</dbReference>
<evidence type="ECO:0000313" key="3">
    <source>
        <dbReference type="Proteomes" id="UP000320585"/>
    </source>
</evidence>
<dbReference type="RefSeq" id="WP_108850377.1">
    <property type="nucleotide sequence ID" value="NZ_AP019697.1"/>
</dbReference>
<evidence type="ECO:0000313" key="2">
    <source>
        <dbReference type="EMBL" id="BBK26027.1"/>
    </source>
</evidence>
<keyword evidence="3" id="KW-1185">Reference proteome</keyword>
<protein>
    <submittedName>
        <fullName evidence="2">Uncharacterized protein</fullName>
    </submittedName>
</protein>
<organism evidence="2 3">
    <name type="scientific">Dialister hominis</name>
    <dbReference type="NCBI Taxonomy" id="2582419"/>
    <lineage>
        <taxon>Bacteria</taxon>
        <taxon>Bacillati</taxon>
        <taxon>Bacillota</taxon>
        <taxon>Negativicutes</taxon>
        <taxon>Veillonellales</taxon>
        <taxon>Veillonellaceae</taxon>
        <taxon>Dialister</taxon>
    </lineage>
</organism>
<sequence>MEKIIDTVNKKAVEDMKEESPYTAFKSEKNLERAEAMEEKAAASKGEKEESSEDYVSYKEKKNLERASRIIENEK</sequence>
<gene>
    <name evidence="2" type="ORF">Dia5BBH33_19620</name>
</gene>
<dbReference type="KEGG" id="dho:Dia5BBH33_19620"/>
<feature type="region of interest" description="Disordered" evidence="1">
    <location>
        <begin position="16"/>
        <end position="59"/>
    </location>
</feature>
<dbReference type="Proteomes" id="UP000320585">
    <property type="component" value="Chromosome"/>
</dbReference>
<dbReference type="GeneID" id="92717167"/>